<evidence type="ECO:0000313" key="2">
    <source>
        <dbReference type="EMBL" id="KAI3548405.1"/>
    </source>
</evidence>
<accession>A0A9P9XE15</accession>
<keyword evidence="1" id="KW-0812">Transmembrane</keyword>
<reference evidence="2" key="1">
    <citation type="submission" date="2019-01" db="EMBL/GenBank/DDBJ databases">
        <title>Colletotrichum abscissum LGMF1257.</title>
        <authorList>
            <person name="Baroncelli R."/>
        </authorList>
    </citation>
    <scope>NUCLEOTIDE SEQUENCE</scope>
    <source>
        <strain evidence="2">Ca142</strain>
    </source>
</reference>
<dbReference type="Proteomes" id="UP001056436">
    <property type="component" value="Unassembled WGS sequence"/>
</dbReference>
<organism evidence="2 3">
    <name type="scientific">Colletotrichum abscissum</name>
    <dbReference type="NCBI Taxonomy" id="1671311"/>
    <lineage>
        <taxon>Eukaryota</taxon>
        <taxon>Fungi</taxon>
        <taxon>Dikarya</taxon>
        <taxon>Ascomycota</taxon>
        <taxon>Pezizomycotina</taxon>
        <taxon>Sordariomycetes</taxon>
        <taxon>Hypocreomycetidae</taxon>
        <taxon>Glomerellales</taxon>
        <taxon>Glomerellaceae</taxon>
        <taxon>Colletotrichum</taxon>
        <taxon>Colletotrichum acutatum species complex</taxon>
    </lineage>
</organism>
<proteinExistence type="predicted"/>
<feature type="transmembrane region" description="Helical" evidence="1">
    <location>
        <begin position="119"/>
        <end position="139"/>
    </location>
</feature>
<dbReference type="EMBL" id="SDAQ01000049">
    <property type="protein sequence ID" value="KAI3548405.1"/>
    <property type="molecule type" value="Genomic_DNA"/>
</dbReference>
<evidence type="ECO:0000256" key="1">
    <source>
        <dbReference type="SAM" id="Phobius"/>
    </source>
</evidence>
<sequence>MKLEPPRRSVRDEDLGISAVDLAGASATSRYRRPLFLRRRLVDGSRHSPPPAYLPLTCQICTIIPDHSRRVPWIRFSGDGKGCQTQSNSETTGKGRPIFLASLSRRNMTFSTSTCPRPASWLVVVVVVVVVVVGIHDNLRDTGAQQPCRPRSPMAKYDSCMNQPVRCGSLSLIPIRTSCGDGGEEV</sequence>
<keyword evidence="3" id="KW-1185">Reference proteome</keyword>
<gene>
    <name evidence="2" type="ORF">CABS02_08239</name>
</gene>
<keyword evidence="1" id="KW-1133">Transmembrane helix</keyword>
<name>A0A9P9XE15_9PEZI</name>
<dbReference type="AlphaFoldDB" id="A0A9P9XE15"/>
<evidence type="ECO:0000313" key="3">
    <source>
        <dbReference type="Proteomes" id="UP001056436"/>
    </source>
</evidence>
<keyword evidence="1" id="KW-0472">Membrane</keyword>
<comment type="caution">
    <text evidence="2">The sequence shown here is derived from an EMBL/GenBank/DDBJ whole genome shotgun (WGS) entry which is preliminary data.</text>
</comment>
<protein>
    <submittedName>
        <fullName evidence="2">Uncharacterized protein</fullName>
    </submittedName>
</protein>
<dbReference type="OrthoDB" id="10602799at2759"/>